<dbReference type="Proteomes" id="UP000054821">
    <property type="component" value="Unassembled WGS sequence"/>
</dbReference>
<comment type="caution">
    <text evidence="1">The sequence shown here is derived from an EMBL/GenBank/DDBJ whole genome shotgun (WGS) entry which is preliminary data.</text>
</comment>
<accession>A0A2P4ZXT1</accession>
<evidence type="ECO:0000313" key="1">
    <source>
        <dbReference type="EMBL" id="PON29102.1"/>
    </source>
</evidence>
<keyword evidence="2" id="KW-1185">Reference proteome</keyword>
<name>A0A2P4ZXT1_9HYPO</name>
<dbReference type="AlphaFoldDB" id="A0A2P4ZXT1"/>
<proteinExistence type="predicted"/>
<dbReference type="EMBL" id="JPDN02000005">
    <property type="protein sequence ID" value="PON29102.1"/>
    <property type="molecule type" value="Genomic_DNA"/>
</dbReference>
<gene>
    <name evidence="1" type="ORF">TGAM01_v202210</name>
</gene>
<organism evidence="1 2">
    <name type="scientific">Trichoderma gamsii</name>
    <dbReference type="NCBI Taxonomy" id="398673"/>
    <lineage>
        <taxon>Eukaryota</taxon>
        <taxon>Fungi</taxon>
        <taxon>Dikarya</taxon>
        <taxon>Ascomycota</taxon>
        <taxon>Pezizomycotina</taxon>
        <taxon>Sordariomycetes</taxon>
        <taxon>Hypocreomycetidae</taxon>
        <taxon>Hypocreales</taxon>
        <taxon>Hypocreaceae</taxon>
        <taxon>Trichoderma</taxon>
    </lineage>
</organism>
<reference evidence="1 2" key="1">
    <citation type="journal article" date="2016" name="Genome Announc.">
        <title>Draft Whole-Genome Sequence of Trichoderma gamsii T6085, a Promising Biocontrol Agent of Fusarium Head Blight on Wheat.</title>
        <authorList>
            <person name="Baroncelli R."/>
            <person name="Zapparata A."/>
            <person name="Piaggeschi G."/>
            <person name="Sarrocco S."/>
            <person name="Vannacci G."/>
        </authorList>
    </citation>
    <scope>NUCLEOTIDE SEQUENCE [LARGE SCALE GENOMIC DNA]</scope>
    <source>
        <strain evidence="1 2">T6085</strain>
    </source>
</reference>
<dbReference type="GeneID" id="36347393"/>
<evidence type="ECO:0000313" key="2">
    <source>
        <dbReference type="Proteomes" id="UP000054821"/>
    </source>
</evidence>
<protein>
    <submittedName>
        <fullName evidence="1">Uncharacterized protein</fullName>
    </submittedName>
</protein>
<sequence length="74" mass="8193">MHMSIDHGPSTRKEEILSCWRFFVFAPGTEKPSESPASPLSPNPMESIPKKSAVPFFFFFCAGTSQERQGTRGG</sequence>
<dbReference type="RefSeq" id="XP_024406353.1">
    <property type="nucleotide sequence ID" value="XM_024548950.1"/>
</dbReference>